<protein>
    <submittedName>
        <fullName evidence="3">LysM domain/BON superfamily protein</fullName>
    </submittedName>
</protein>
<organism evidence="3 4">
    <name type="scientific">Clostridium oryzae</name>
    <dbReference type="NCBI Taxonomy" id="1450648"/>
    <lineage>
        <taxon>Bacteria</taxon>
        <taxon>Bacillati</taxon>
        <taxon>Bacillota</taxon>
        <taxon>Clostridia</taxon>
        <taxon>Eubacteriales</taxon>
        <taxon>Clostridiaceae</taxon>
        <taxon>Clostridium</taxon>
    </lineage>
</organism>
<dbReference type="CDD" id="cd00118">
    <property type="entry name" value="LysM"/>
    <property type="match status" value="1"/>
</dbReference>
<accession>A0A1V4IES8</accession>
<gene>
    <name evidence="3" type="ORF">CLORY_35860</name>
</gene>
<sequence>MLEFILSAKIKGETKKLVLPVTPESFEINTGNNNTTVEVEKIGEINLLGKPKLTTISISSFFPSQKYYFSKNKHFHKPYKCVQMIRSFMKNGPVNFSITGVDIGKSKQFYIESFVYGENDGTGDVNFTIELKEYRKVDIKVSSSNSNKKSNRKTRSRDGDKKATAKTYKVKKGDCLYNIAKKVYGDGSKYTVIAKKNNIKNYFNLQIGTVLKL</sequence>
<feature type="region of interest" description="Disordered" evidence="1">
    <location>
        <begin position="142"/>
        <end position="165"/>
    </location>
</feature>
<keyword evidence="4" id="KW-1185">Reference proteome</keyword>
<dbReference type="EMBL" id="MZGV01000056">
    <property type="protein sequence ID" value="OPJ58436.1"/>
    <property type="molecule type" value="Genomic_DNA"/>
</dbReference>
<feature type="domain" description="LysM" evidence="2">
    <location>
        <begin position="166"/>
        <end position="213"/>
    </location>
</feature>
<dbReference type="Pfam" id="PF01476">
    <property type="entry name" value="LysM"/>
    <property type="match status" value="1"/>
</dbReference>
<reference evidence="3 4" key="1">
    <citation type="submission" date="2017-03" db="EMBL/GenBank/DDBJ databases">
        <title>Genome sequence of Clostridium oryzae DSM 28571.</title>
        <authorList>
            <person name="Poehlein A."/>
            <person name="Daniel R."/>
        </authorList>
    </citation>
    <scope>NUCLEOTIDE SEQUENCE [LARGE SCALE GENOMIC DNA]</scope>
    <source>
        <strain evidence="3 4">DSM 28571</strain>
    </source>
</reference>
<proteinExistence type="predicted"/>
<evidence type="ECO:0000259" key="2">
    <source>
        <dbReference type="PROSITE" id="PS51782"/>
    </source>
</evidence>
<evidence type="ECO:0000256" key="1">
    <source>
        <dbReference type="SAM" id="MobiDB-lite"/>
    </source>
</evidence>
<dbReference type="SUPFAM" id="SSF54106">
    <property type="entry name" value="LysM domain"/>
    <property type="match status" value="1"/>
</dbReference>
<dbReference type="PROSITE" id="PS51782">
    <property type="entry name" value="LYSM"/>
    <property type="match status" value="1"/>
</dbReference>
<dbReference type="RefSeq" id="WP_242954448.1">
    <property type="nucleotide sequence ID" value="NZ_MZGV01000056.1"/>
</dbReference>
<dbReference type="Proteomes" id="UP000190080">
    <property type="component" value="Unassembled WGS sequence"/>
</dbReference>
<dbReference type="AlphaFoldDB" id="A0A1V4IES8"/>
<dbReference type="InterPro" id="IPR036779">
    <property type="entry name" value="LysM_dom_sf"/>
</dbReference>
<dbReference type="InterPro" id="IPR018392">
    <property type="entry name" value="LysM"/>
</dbReference>
<evidence type="ECO:0000313" key="4">
    <source>
        <dbReference type="Proteomes" id="UP000190080"/>
    </source>
</evidence>
<comment type="caution">
    <text evidence="3">The sequence shown here is derived from an EMBL/GenBank/DDBJ whole genome shotgun (WGS) entry which is preliminary data.</text>
</comment>
<name>A0A1V4IES8_9CLOT</name>
<dbReference type="STRING" id="1450648.CLORY_35860"/>
<dbReference type="Gene3D" id="3.10.350.10">
    <property type="entry name" value="LysM domain"/>
    <property type="match status" value="1"/>
</dbReference>
<evidence type="ECO:0000313" key="3">
    <source>
        <dbReference type="EMBL" id="OPJ58436.1"/>
    </source>
</evidence>